<sequence>MLLLQLSPFLCCRQKRHSCFLFYTV</sequence>
<reference evidence="1" key="1">
    <citation type="submission" date="2014-09" db="EMBL/GenBank/DDBJ databases">
        <authorList>
            <person name="Magalhaes I.L.F."/>
            <person name="Oliveira U."/>
            <person name="Santos F.R."/>
            <person name="Vidigal T.H.D.A."/>
            <person name="Brescovit A.D."/>
            <person name="Santos A.J."/>
        </authorList>
    </citation>
    <scope>NUCLEOTIDE SEQUENCE</scope>
    <source>
        <tissue evidence="1">Shoot tissue taken approximately 20 cm above the soil surface</tissue>
    </source>
</reference>
<accession>A0A0A9C505</accession>
<evidence type="ECO:0000313" key="1">
    <source>
        <dbReference type="EMBL" id="JAD70611.1"/>
    </source>
</evidence>
<dbReference type="EMBL" id="GBRH01227284">
    <property type="protein sequence ID" value="JAD70611.1"/>
    <property type="molecule type" value="Transcribed_RNA"/>
</dbReference>
<reference evidence="1" key="2">
    <citation type="journal article" date="2015" name="Data Brief">
        <title>Shoot transcriptome of the giant reed, Arundo donax.</title>
        <authorList>
            <person name="Barrero R.A."/>
            <person name="Guerrero F.D."/>
            <person name="Moolhuijzen P."/>
            <person name="Goolsby J.A."/>
            <person name="Tidwell J."/>
            <person name="Bellgard S.E."/>
            <person name="Bellgard M.I."/>
        </authorList>
    </citation>
    <scope>NUCLEOTIDE SEQUENCE</scope>
    <source>
        <tissue evidence="1">Shoot tissue taken approximately 20 cm above the soil surface</tissue>
    </source>
</reference>
<proteinExistence type="predicted"/>
<name>A0A0A9C505_ARUDO</name>
<protein>
    <submittedName>
        <fullName evidence="1">Uncharacterized protein</fullName>
    </submittedName>
</protein>
<organism evidence="1">
    <name type="scientific">Arundo donax</name>
    <name type="common">Giant reed</name>
    <name type="synonym">Donax arundinaceus</name>
    <dbReference type="NCBI Taxonomy" id="35708"/>
    <lineage>
        <taxon>Eukaryota</taxon>
        <taxon>Viridiplantae</taxon>
        <taxon>Streptophyta</taxon>
        <taxon>Embryophyta</taxon>
        <taxon>Tracheophyta</taxon>
        <taxon>Spermatophyta</taxon>
        <taxon>Magnoliopsida</taxon>
        <taxon>Liliopsida</taxon>
        <taxon>Poales</taxon>
        <taxon>Poaceae</taxon>
        <taxon>PACMAD clade</taxon>
        <taxon>Arundinoideae</taxon>
        <taxon>Arundineae</taxon>
        <taxon>Arundo</taxon>
    </lineage>
</organism>
<dbReference type="AlphaFoldDB" id="A0A0A9C505"/>